<organism evidence="2">
    <name type="scientific">Sheuella amnicola</name>
    <dbReference type="NCBI Taxonomy" id="2707330"/>
    <lineage>
        <taxon>Bacteria</taxon>
        <taxon>Pseudomonadati</taxon>
        <taxon>Pseudomonadota</taxon>
        <taxon>Betaproteobacteria</taxon>
        <taxon>Burkholderiales</taxon>
        <taxon>Alcaligenaceae</taxon>
        <taxon>Sheuella</taxon>
    </lineage>
</organism>
<reference evidence="2" key="1">
    <citation type="submission" date="2020-02" db="EMBL/GenBank/DDBJ databases">
        <authorList>
            <person name="Chen W.-M."/>
        </authorList>
    </citation>
    <scope>NUCLEOTIDE SEQUENCE</scope>
    <source>
        <strain evidence="2">NBD-18</strain>
    </source>
</reference>
<proteinExistence type="predicted"/>
<evidence type="ECO:0000313" key="2">
    <source>
        <dbReference type="EMBL" id="NDY83658.1"/>
    </source>
</evidence>
<feature type="transmembrane region" description="Helical" evidence="1">
    <location>
        <begin position="40"/>
        <end position="60"/>
    </location>
</feature>
<dbReference type="AlphaFoldDB" id="A0A6B2R0U8"/>
<evidence type="ECO:0000256" key="1">
    <source>
        <dbReference type="SAM" id="Phobius"/>
    </source>
</evidence>
<gene>
    <name evidence="2" type="ORF">G3I67_10475</name>
</gene>
<comment type="caution">
    <text evidence="2">The sequence shown here is derived from an EMBL/GenBank/DDBJ whole genome shotgun (WGS) entry which is preliminary data.</text>
</comment>
<sequence>MQRELRHTYSLSFANMSENKHFAETGNTTGSNGCSLCNDVLVIAFWGAMVPAVLWLGAAAGF</sequence>
<dbReference type="EMBL" id="JAAGRN010000006">
    <property type="protein sequence ID" value="NDY83658.1"/>
    <property type="molecule type" value="Genomic_DNA"/>
</dbReference>
<name>A0A6B2R0U8_9BURK</name>
<keyword evidence="1" id="KW-1133">Transmembrane helix</keyword>
<dbReference type="RefSeq" id="WP_163655057.1">
    <property type="nucleotide sequence ID" value="NZ_JAAGRN010000006.1"/>
</dbReference>
<keyword evidence="1" id="KW-0472">Membrane</keyword>
<accession>A0A6B2R0U8</accession>
<protein>
    <submittedName>
        <fullName evidence="2">Uncharacterized protein</fullName>
    </submittedName>
</protein>
<keyword evidence="1" id="KW-0812">Transmembrane</keyword>